<accession>A0A0W8FVE9</accession>
<proteinExistence type="predicted"/>
<comment type="caution">
    <text evidence="1">The sequence shown here is derived from an EMBL/GenBank/DDBJ whole genome shotgun (WGS) entry which is preliminary data.</text>
</comment>
<dbReference type="SUPFAM" id="SSF53474">
    <property type="entry name" value="alpha/beta-Hydrolases"/>
    <property type="match status" value="1"/>
</dbReference>
<name>A0A0W8FVE9_9ZZZZ</name>
<gene>
    <name evidence="1" type="ORF">ASZ90_005289</name>
</gene>
<organism evidence="1">
    <name type="scientific">hydrocarbon metagenome</name>
    <dbReference type="NCBI Taxonomy" id="938273"/>
    <lineage>
        <taxon>unclassified sequences</taxon>
        <taxon>metagenomes</taxon>
        <taxon>ecological metagenomes</taxon>
    </lineage>
</organism>
<sequence length="125" mass="14420">MGSSLGGLYSFQLIWNYPNIFSKAASLSSSFWVDDRKIFDMIKSDKQPVKDITLYIDCGEGEKKLIDDINKMIKLLQKIGYVKNQNLFTHIEKGGKHSEEDWANRLHLPFTKLFPRKNDSSIYIG</sequence>
<dbReference type="AlphaFoldDB" id="A0A0W8FVE9"/>
<reference evidence="1" key="1">
    <citation type="journal article" date="2015" name="Proc. Natl. Acad. Sci. U.S.A.">
        <title>Networks of energetic and metabolic interactions define dynamics in microbial communities.</title>
        <authorList>
            <person name="Embree M."/>
            <person name="Liu J.K."/>
            <person name="Al-Bassam M.M."/>
            <person name="Zengler K."/>
        </authorList>
    </citation>
    <scope>NUCLEOTIDE SEQUENCE</scope>
</reference>
<dbReference type="Pfam" id="PF00756">
    <property type="entry name" value="Esterase"/>
    <property type="match status" value="1"/>
</dbReference>
<dbReference type="Gene3D" id="3.40.50.1820">
    <property type="entry name" value="alpha/beta hydrolase"/>
    <property type="match status" value="1"/>
</dbReference>
<dbReference type="InterPro" id="IPR050583">
    <property type="entry name" value="Mycobacterial_A85_antigen"/>
</dbReference>
<dbReference type="InterPro" id="IPR000801">
    <property type="entry name" value="Esterase-like"/>
</dbReference>
<dbReference type="InterPro" id="IPR029058">
    <property type="entry name" value="AB_hydrolase_fold"/>
</dbReference>
<evidence type="ECO:0000313" key="1">
    <source>
        <dbReference type="EMBL" id="KUG24887.1"/>
    </source>
</evidence>
<protein>
    <submittedName>
        <fullName evidence="1">Putative alpha-dextrin endo-1, 6-alpha-glucosidase</fullName>
    </submittedName>
</protein>
<dbReference type="PANTHER" id="PTHR48098">
    <property type="entry name" value="ENTEROCHELIN ESTERASE-RELATED"/>
    <property type="match status" value="1"/>
</dbReference>
<dbReference type="EMBL" id="LNQE01000803">
    <property type="protein sequence ID" value="KUG24887.1"/>
    <property type="molecule type" value="Genomic_DNA"/>
</dbReference>
<dbReference type="PANTHER" id="PTHR48098:SF6">
    <property type="entry name" value="FERRI-BACILLIBACTIN ESTERASE BESA"/>
    <property type="match status" value="1"/>
</dbReference>